<dbReference type="SMR" id="A0A1D6PRL4"/>
<dbReference type="InParanoid" id="A0A1D6PRL4"/>
<organism evidence="1">
    <name type="scientific">Zea mays</name>
    <name type="common">Maize</name>
    <dbReference type="NCBI Taxonomy" id="4577"/>
    <lineage>
        <taxon>Eukaryota</taxon>
        <taxon>Viridiplantae</taxon>
        <taxon>Streptophyta</taxon>
        <taxon>Embryophyta</taxon>
        <taxon>Tracheophyta</taxon>
        <taxon>Spermatophyta</taxon>
        <taxon>Magnoliopsida</taxon>
        <taxon>Liliopsida</taxon>
        <taxon>Poales</taxon>
        <taxon>Poaceae</taxon>
        <taxon>PACMAD clade</taxon>
        <taxon>Panicoideae</taxon>
        <taxon>Andropogonodae</taxon>
        <taxon>Andropogoneae</taxon>
        <taxon>Tripsacinae</taxon>
        <taxon>Zea</taxon>
    </lineage>
</organism>
<dbReference type="PANTHER" id="PTHR48445">
    <property type="entry name" value="OS02G0782100 PROTEIN"/>
    <property type="match status" value="1"/>
</dbReference>
<accession>A0A1D6PRL4</accession>
<proteinExistence type="predicted"/>
<gene>
    <name evidence="1" type="ORF">ZEAMMB73_Zm00001d049012</name>
</gene>
<dbReference type="PANTHER" id="PTHR48445:SF1">
    <property type="entry name" value="OS02G0782100 PROTEIN"/>
    <property type="match status" value="1"/>
</dbReference>
<name>A0A1D6PRL4_MAIZE</name>
<dbReference type="STRING" id="4577.A0A1D6PRL4"/>
<reference evidence="1" key="1">
    <citation type="submission" date="2015-12" db="EMBL/GenBank/DDBJ databases">
        <title>Update maize B73 reference genome by single molecule sequencing technologies.</title>
        <authorList>
            <consortium name="Maize Genome Sequencing Project"/>
            <person name="Ware D."/>
        </authorList>
    </citation>
    <scope>NUCLEOTIDE SEQUENCE</scope>
    <source>
        <tissue evidence="1">Seedling</tissue>
    </source>
</reference>
<dbReference type="EMBL" id="CM000780">
    <property type="protein sequence ID" value="AQK49358.1"/>
    <property type="molecule type" value="Genomic_DNA"/>
</dbReference>
<dbReference type="AlphaFoldDB" id="A0A1D6PRL4"/>
<sequence>MHYRALLLDFAGSLMSGVVAKSINVLFTYVKPAIKDNDSLIQKRAYKVLSMLLKVC</sequence>
<evidence type="ECO:0000313" key="1">
    <source>
        <dbReference type="EMBL" id="AQK49358.1"/>
    </source>
</evidence>
<protein>
    <submittedName>
        <fullName evidence="1">Uncharacterized protein</fullName>
    </submittedName>
</protein>